<name>A0ABD4SZ89_9CYAN</name>
<dbReference type="SUPFAM" id="SSF56024">
    <property type="entry name" value="Phospholipase D/nuclease"/>
    <property type="match status" value="1"/>
</dbReference>
<evidence type="ECO:0000259" key="1">
    <source>
        <dbReference type="Pfam" id="PF13091"/>
    </source>
</evidence>
<accession>A0ABD4SZ89</accession>
<dbReference type="Pfam" id="PF13091">
    <property type="entry name" value="PLDc_2"/>
    <property type="match status" value="1"/>
</dbReference>
<evidence type="ECO:0000313" key="3">
    <source>
        <dbReference type="Proteomes" id="UP000031561"/>
    </source>
</evidence>
<keyword evidence="3" id="KW-1185">Reference proteome</keyword>
<sequence length="242" mass="27569">MQDLDLNSVWIDNDGNYPDVTQRDNSIVNPNRSIQVYFRNLELYLISHIARADAIFGCIAWLTSGSILDALARKSVVSIVVQKEDFLRPDLGGGKDWKNWLRKKYKSLQCNIDRYSFDNIISNLSVCSDPTLDPIRCVGNYNRDKAPAFPRMHNKFMIFAKLSTLSDVDQTQLGSTRVNPYAVWTGSFNLTKNAGKSLENALFITDLEVVQAYFSEFSQIVAISEPLDWEVDWAEPEWRVGT</sequence>
<dbReference type="RefSeq" id="WP_166279440.1">
    <property type="nucleotide sequence ID" value="NZ_JTHE03000015.1"/>
</dbReference>
<dbReference type="AlphaFoldDB" id="A0ABD4SZ89"/>
<comment type="caution">
    <text evidence="2">The sequence shown here is derived from an EMBL/GenBank/DDBJ whole genome shotgun (WGS) entry which is preliminary data.</text>
</comment>
<proteinExistence type="predicted"/>
<dbReference type="InterPro" id="IPR025202">
    <property type="entry name" value="PLD-like_dom"/>
</dbReference>
<dbReference type="Proteomes" id="UP000031561">
    <property type="component" value="Unassembled WGS sequence"/>
</dbReference>
<dbReference type="EMBL" id="JTHE03000015">
    <property type="protein sequence ID" value="MCM1981637.1"/>
    <property type="molecule type" value="Genomic_DNA"/>
</dbReference>
<feature type="domain" description="Phospholipase D-like" evidence="1">
    <location>
        <begin position="141"/>
        <end position="220"/>
    </location>
</feature>
<dbReference type="Gene3D" id="3.30.870.10">
    <property type="entry name" value="Endonuclease Chain A"/>
    <property type="match status" value="1"/>
</dbReference>
<reference evidence="2 3" key="1">
    <citation type="journal article" date="2015" name="Genome Announc.">
        <title>Draft Genome Sequence of Filamentous Marine Cyanobacterium Lyngbya confervoides Strain BDU141951.</title>
        <authorList>
            <person name="Chandrababunaidu M.M."/>
            <person name="Sen D."/>
            <person name="Tripathy S."/>
        </authorList>
    </citation>
    <scope>NUCLEOTIDE SEQUENCE [LARGE SCALE GENOMIC DNA]</scope>
    <source>
        <strain evidence="2 3">BDU141951</strain>
    </source>
</reference>
<organism evidence="2 3">
    <name type="scientific">Lyngbya confervoides BDU141951</name>
    <dbReference type="NCBI Taxonomy" id="1574623"/>
    <lineage>
        <taxon>Bacteria</taxon>
        <taxon>Bacillati</taxon>
        <taxon>Cyanobacteriota</taxon>
        <taxon>Cyanophyceae</taxon>
        <taxon>Oscillatoriophycideae</taxon>
        <taxon>Oscillatoriales</taxon>
        <taxon>Microcoleaceae</taxon>
        <taxon>Lyngbya</taxon>
    </lineage>
</organism>
<gene>
    <name evidence="2" type="ORF">QQ91_0002170</name>
</gene>
<protein>
    <submittedName>
        <fullName evidence="2">Phospholipase D-like domain-containing protein</fullName>
    </submittedName>
</protein>
<evidence type="ECO:0000313" key="2">
    <source>
        <dbReference type="EMBL" id="MCM1981637.1"/>
    </source>
</evidence>